<dbReference type="Proteomes" id="UP000294668">
    <property type="component" value="Unassembled WGS sequence"/>
</dbReference>
<dbReference type="EMBL" id="BDGB01000054">
    <property type="protein sequence ID" value="GAW72054.1"/>
    <property type="molecule type" value="Genomic_DNA"/>
</dbReference>
<gene>
    <name evidence="2" type="ORF">C5L28_000252</name>
    <name evidence="1" type="ORF">LPKJCM_01162</name>
</gene>
<dbReference type="EMBL" id="PUFL01000052">
    <property type="protein sequence ID" value="TDG91680.1"/>
    <property type="molecule type" value="Genomic_DNA"/>
</dbReference>
<evidence type="ECO:0000313" key="4">
    <source>
        <dbReference type="Proteomes" id="UP000294668"/>
    </source>
</evidence>
<dbReference type="Proteomes" id="UP000214739">
    <property type="component" value="Unassembled WGS sequence"/>
</dbReference>
<dbReference type="AlphaFoldDB" id="A0A224VIF4"/>
<evidence type="ECO:0000313" key="1">
    <source>
        <dbReference type="EMBL" id="GAW72054.1"/>
    </source>
</evidence>
<keyword evidence="4" id="KW-1185">Reference proteome</keyword>
<reference evidence="1 3" key="1">
    <citation type="journal article" date="2017" name="Biosci Microbiota Food Health">
        <title>Genomic characterization reconfirms the taxonomic status of Lactobacillus parakefiri.</title>
        <authorList>
            <person name="Tanizawa Y."/>
            <person name="Kobayashi H."/>
            <person name="Kaminuma E."/>
            <person name="Sakamoto M."/>
            <person name="Ohkuma M."/>
            <person name="Nakamura Y."/>
            <person name="Arita M."/>
            <person name="Tohno M."/>
        </authorList>
    </citation>
    <scope>NUCLEOTIDE SEQUENCE [LARGE SCALE GENOMIC DNA]</scope>
    <source>
        <strain evidence="1 3">JCM 8573</strain>
    </source>
</reference>
<reference evidence="2 4" key="2">
    <citation type="journal article" date="2019" name="Appl. Microbiol. Biotechnol.">
        <title>Uncovering carbohydrate metabolism through a genotype-phenotype association study of 56 lactic acid bacteria genomes.</title>
        <authorList>
            <person name="Buron-Moles G."/>
            <person name="Chailyan A."/>
            <person name="Dolejs I."/>
            <person name="Forster J."/>
            <person name="Miks M.H."/>
        </authorList>
    </citation>
    <scope>NUCLEOTIDE SEQUENCE [LARGE SCALE GENOMIC DNA]</scope>
    <source>
        <strain evidence="2 4">DSM 10551</strain>
    </source>
</reference>
<protein>
    <submittedName>
        <fullName evidence="1">Uncharacterized protein</fullName>
    </submittedName>
</protein>
<proteinExistence type="predicted"/>
<evidence type="ECO:0000313" key="3">
    <source>
        <dbReference type="Proteomes" id="UP000214739"/>
    </source>
</evidence>
<name>A0A224VIF4_9LACO</name>
<accession>A0A224VIF4</accession>
<reference evidence="2" key="3">
    <citation type="submission" date="2019-02" db="EMBL/GenBank/DDBJ databases">
        <authorList>
            <person name="Buron G."/>
            <person name="Chaylann A."/>
            <person name="Dolejs I."/>
            <person name="Forster J."/>
            <person name="Miks M.H."/>
        </authorList>
    </citation>
    <scope>NUCLEOTIDE SEQUENCE</scope>
    <source>
        <strain evidence="2">DSM 10551</strain>
    </source>
</reference>
<evidence type="ECO:0000313" key="2">
    <source>
        <dbReference type="EMBL" id="TDG91680.1"/>
    </source>
</evidence>
<organism evidence="1 3">
    <name type="scientific">Lentilactobacillus parakefiri</name>
    <dbReference type="NCBI Taxonomy" id="152332"/>
    <lineage>
        <taxon>Bacteria</taxon>
        <taxon>Bacillati</taxon>
        <taxon>Bacillota</taxon>
        <taxon>Bacilli</taxon>
        <taxon>Lactobacillales</taxon>
        <taxon>Lactobacillaceae</taxon>
        <taxon>Lentilactobacillus</taxon>
    </lineage>
</organism>
<comment type="caution">
    <text evidence="1">The sequence shown here is derived from an EMBL/GenBank/DDBJ whole genome shotgun (WGS) entry which is preliminary data.</text>
</comment>
<sequence>MIAKVTDHDRILIGTYGSAIQELLSTIPATICVIYSATNFVSAH</sequence>